<reference evidence="1" key="1">
    <citation type="submission" date="2024-01" db="EMBL/GenBank/DDBJ databases">
        <title>The diversity of rhizobia nodulating Mimosa spp. in eleven states of Brazil covering several biomes is determined by host plant, location, and edaphic factors.</title>
        <authorList>
            <person name="Rouws L."/>
            <person name="Barauna A."/>
            <person name="Beukes C."/>
            <person name="De Faria S.M."/>
            <person name="Gross E."/>
            <person name="Dos Reis Junior F.B."/>
            <person name="Simon M."/>
            <person name="Maluk M."/>
            <person name="Odee D.W."/>
            <person name="Kenicer G."/>
            <person name="Young J.P.W."/>
            <person name="Reis V.M."/>
            <person name="Zilli J."/>
            <person name="James E.K."/>
        </authorList>
    </citation>
    <scope>NUCLEOTIDE SEQUENCE</scope>
    <source>
        <strain evidence="1">JPY452</strain>
    </source>
</reference>
<protein>
    <submittedName>
        <fullName evidence="1">Uncharacterized protein</fullName>
    </submittedName>
</protein>
<accession>A0ACC6RXB4</accession>
<sequence>MSKQLLSKDRIAAGYQRFLAQDPKAMARVEAMTAELADILGADLTELRRDEAAAALGERAAALGIDSFEYLLRFAVETDAERQQVMEARNDALARAIGLK</sequence>
<comment type="caution">
    <text evidence="1">The sequence shown here is derived from an EMBL/GenBank/DDBJ whole genome shotgun (WGS) entry which is preliminary data.</text>
</comment>
<evidence type="ECO:0000313" key="2">
    <source>
        <dbReference type="Proteomes" id="UP001392318"/>
    </source>
</evidence>
<gene>
    <name evidence="1" type="ORF">VSR83_40550</name>
</gene>
<proteinExistence type="predicted"/>
<evidence type="ECO:0000313" key="1">
    <source>
        <dbReference type="EMBL" id="MEM5406204.1"/>
    </source>
</evidence>
<name>A0ACC6RXB4_9BURK</name>
<organism evidence="1 2">
    <name type="scientific">Paraburkholderia unamae</name>
    <dbReference type="NCBI Taxonomy" id="219649"/>
    <lineage>
        <taxon>Bacteria</taxon>
        <taxon>Pseudomonadati</taxon>
        <taxon>Pseudomonadota</taxon>
        <taxon>Betaproteobacteria</taxon>
        <taxon>Burkholderiales</taxon>
        <taxon>Burkholderiaceae</taxon>
        <taxon>Paraburkholderia</taxon>
    </lineage>
</organism>
<dbReference type="Proteomes" id="UP001392318">
    <property type="component" value="Unassembled WGS sequence"/>
</dbReference>
<dbReference type="EMBL" id="JAYMRU010000064">
    <property type="protein sequence ID" value="MEM5406204.1"/>
    <property type="molecule type" value="Genomic_DNA"/>
</dbReference>
<keyword evidence="2" id="KW-1185">Reference proteome</keyword>